<proteinExistence type="predicted"/>
<accession>A0ABR7QML9</accession>
<dbReference type="PROSITE" id="PS51186">
    <property type="entry name" value="GNAT"/>
    <property type="match status" value="1"/>
</dbReference>
<protein>
    <submittedName>
        <fullName evidence="2">GNAT family N-acetyltransferase</fullName>
    </submittedName>
</protein>
<dbReference type="InterPro" id="IPR016181">
    <property type="entry name" value="Acyl_CoA_acyltransferase"/>
</dbReference>
<evidence type="ECO:0000259" key="1">
    <source>
        <dbReference type="PROSITE" id="PS51186"/>
    </source>
</evidence>
<dbReference type="SUPFAM" id="SSF55729">
    <property type="entry name" value="Acyl-CoA N-acyltransferases (Nat)"/>
    <property type="match status" value="1"/>
</dbReference>
<evidence type="ECO:0000313" key="2">
    <source>
        <dbReference type="EMBL" id="MBC8768429.1"/>
    </source>
</evidence>
<dbReference type="Proteomes" id="UP000618952">
    <property type="component" value="Unassembled WGS sequence"/>
</dbReference>
<dbReference type="Gene3D" id="3.40.630.30">
    <property type="match status" value="1"/>
</dbReference>
<dbReference type="InterPro" id="IPR000182">
    <property type="entry name" value="GNAT_dom"/>
</dbReference>
<feature type="domain" description="N-acetyltransferase" evidence="1">
    <location>
        <begin position="1"/>
        <end position="117"/>
    </location>
</feature>
<dbReference type="CDD" id="cd04301">
    <property type="entry name" value="NAT_SF"/>
    <property type="match status" value="1"/>
</dbReference>
<organism evidence="2 3">
    <name type="scientific">Arenibacter arenosicollis</name>
    <dbReference type="NCBI Taxonomy" id="2762274"/>
    <lineage>
        <taxon>Bacteria</taxon>
        <taxon>Pseudomonadati</taxon>
        <taxon>Bacteroidota</taxon>
        <taxon>Flavobacteriia</taxon>
        <taxon>Flavobacteriales</taxon>
        <taxon>Flavobacteriaceae</taxon>
        <taxon>Arenibacter</taxon>
    </lineage>
</organism>
<evidence type="ECO:0000313" key="3">
    <source>
        <dbReference type="Proteomes" id="UP000618952"/>
    </source>
</evidence>
<dbReference type="EMBL" id="JACLHY010000009">
    <property type="protein sequence ID" value="MBC8768429.1"/>
    <property type="molecule type" value="Genomic_DNA"/>
</dbReference>
<keyword evidence="3" id="KW-1185">Reference proteome</keyword>
<sequence>MWPNMPIDYIILPNDEQGIHFGLFVNNTLISVVSLFIENKEAQFRKLATTNLEQGKGYGGRLLSHLITYAEGKKVNKIWCNARVDKKDFYLKFGFKSTNTVFIKHKIDYVVMEKMIIR</sequence>
<dbReference type="Pfam" id="PF13673">
    <property type="entry name" value="Acetyltransf_10"/>
    <property type="match status" value="1"/>
</dbReference>
<gene>
    <name evidence="2" type="ORF">H4O18_10530</name>
</gene>
<comment type="caution">
    <text evidence="2">The sequence shown here is derived from an EMBL/GenBank/DDBJ whole genome shotgun (WGS) entry which is preliminary data.</text>
</comment>
<name>A0ABR7QML9_9FLAO</name>
<reference evidence="2 3" key="1">
    <citation type="submission" date="2020-08" db="EMBL/GenBank/DDBJ databases">
        <title>Arenibacter gaetbuli sp. nov., isolated from a sand dune.</title>
        <authorList>
            <person name="Park S."/>
            <person name="Yoon J.-H."/>
        </authorList>
    </citation>
    <scope>NUCLEOTIDE SEQUENCE [LARGE SCALE GENOMIC DNA]</scope>
    <source>
        <strain evidence="2 3">BSSL-BM3</strain>
    </source>
</reference>